<feature type="domain" description="3-hydroxyacyl-CoA dehydrogenase NAD binding" evidence="14">
    <location>
        <begin position="318"/>
        <end position="495"/>
    </location>
</feature>
<dbReference type="SUPFAM" id="SSF52096">
    <property type="entry name" value="ClpP/crotonase"/>
    <property type="match status" value="1"/>
</dbReference>
<dbReference type="RefSeq" id="WP_145270938.1">
    <property type="nucleotide sequence ID" value="NZ_CP036426.1"/>
</dbReference>
<dbReference type="GO" id="GO:0016509">
    <property type="term" value="F:long-chain (3S)-3-hydroxyacyl-CoA dehydrogenase (NAD+) activity"/>
    <property type="evidence" value="ECO:0007669"/>
    <property type="project" value="TreeGrafter"/>
</dbReference>
<dbReference type="Gene3D" id="3.40.50.720">
    <property type="entry name" value="NAD(P)-binding Rossmann-like Domain"/>
    <property type="match status" value="1"/>
</dbReference>
<evidence type="ECO:0000256" key="9">
    <source>
        <dbReference type="ARBA" id="ARBA00023098"/>
    </source>
</evidence>
<dbReference type="CDD" id="cd06558">
    <property type="entry name" value="crotonase-like"/>
    <property type="match status" value="1"/>
</dbReference>
<dbReference type="UniPathway" id="UPA00659"/>
<dbReference type="AlphaFoldDB" id="A0A518H3H1"/>
<dbReference type="EMBL" id="CP036426">
    <property type="protein sequence ID" value="QDV35378.1"/>
    <property type="molecule type" value="Genomic_DNA"/>
</dbReference>
<evidence type="ECO:0000256" key="11">
    <source>
        <dbReference type="ARBA" id="ARBA00023268"/>
    </source>
</evidence>
<dbReference type="Pfam" id="PF00725">
    <property type="entry name" value="3HCDH"/>
    <property type="match status" value="1"/>
</dbReference>
<name>A0A518H3H1_9BACT</name>
<dbReference type="PANTHER" id="PTHR43612:SF3">
    <property type="entry name" value="TRIFUNCTIONAL ENZYME SUBUNIT ALPHA, MITOCHONDRIAL"/>
    <property type="match status" value="1"/>
</dbReference>
<keyword evidence="10" id="KW-0456">Lyase</keyword>
<reference evidence="15 16" key="1">
    <citation type="submission" date="2019-02" db="EMBL/GenBank/DDBJ databases">
        <title>Deep-cultivation of Planctomycetes and their phenomic and genomic characterization uncovers novel biology.</title>
        <authorList>
            <person name="Wiegand S."/>
            <person name="Jogler M."/>
            <person name="Boedeker C."/>
            <person name="Pinto D."/>
            <person name="Vollmers J."/>
            <person name="Rivas-Marin E."/>
            <person name="Kohn T."/>
            <person name="Peeters S.H."/>
            <person name="Heuer A."/>
            <person name="Rast P."/>
            <person name="Oberbeckmann S."/>
            <person name="Bunk B."/>
            <person name="Jeske O."/>
            <person name="Meyerdierks A."/>
            <person name="Storesund J.E."/>
            <person name="Kallscheuer N."/>
            <person name="Luecker S."/>
            <person name="Lage O.M."/>
            <person name="Pohl T."/>
            <person name="Merkel B.J."/>
            <person name="Hornburger P."/>
            <person name="Mueller R.-W."/>
            <person name="Bruemmer F."/>
            <person name="Labrenz M."/>
            <person name="Spormann A.M."/>
            <person name="Op den Camp H."/>
            <person name="Overmann J."/>
            <person name="Amann R."/>
            <person name="Jetten M.S.M."/>
            <person name="Mascher T."/>
            <person name="Medema M.H."/>
            <person name="Devos D.P."/>
            <person name="Kaster A.-K."/>
            <person name="Ovreas L."/>
            <person name="Rohde M."/>
            <person name="Galperin M.Y."/>
            <person name="Jogler C."/>
        </authorList>
    </citation>
    <scope>NUCLEOTIDE SEQUENCE [LARGE SCALE GENOMIC DNA]</scope>
    <source>
        <strain evidence="15 16">ElP</strain>
    </source>
</reference>
<evidence type="ECO:0000256" key="6">
    <source>
        <dbReference type="ARBA" id="ARBA00022963"/>
    </source>
</evidence>
<dbReference type="OrthoDB" id="9771883at2"/>
<proteinExistence type="inferred from homology"/>
<keyword evidence="11" id="KW-0511">Multifunctional enzyme</keyword>
<dbReference type="SUPFAM" id="SSF51735">
    <property type="entry name" value="NAD(P)-binding Rossmann-fold domains"/>
    <property type="match status" value="1"/>
</dbReference>
<sequence length="720" mass="75853">MGNAFRLDQVDGSIALLTFDLPGKKVNTLGRAALLELAGLVEHLEGRSDLRGLLFRSGKPGQFIAGADLKELAALASATGDRVAEVIDFGHRLLDRIARLPFPTVALIDGNCMGGGTELILAMDDRIASASPGTRIGLPEVSLGLLPAWGGTQRLPRLIGIHHAIDMICSSTVVAAEQAAALGLAFDAVPSDRLVEEGVRLVEHLQGVGDWPERRRRLRGPLGLGDDQLRFAVTVAEGAIRARTRGRYPAPLAALGAIRDGCNRPLEGGLAVEREAALGLIGSPTSANLIAVYFMKHRLDRDPVAAAPGAVARPVRRVGVAGAGQMGAGIATAAARSGLRAAMVDLDESRLAAGLAKARGVVASRIKIGRASPEDLAEMLGRLSTSTSPRIFADCDVVVEAITEDEAAKTALFREIGGELRDDAILASNTSTISISRMAASAPDPERFVGLHFFHPVDRMELVEVVRGDRTGEEAVTTVVALARRLRKTPIVVRDAPGFLINRVLFPYLNEAFRLVQEGAPMDRVDAAAERFGMPMGPIALADFIGLDTVAGAGAVLAAAFPDRAAPTPIIGDLVAAGRLGEKAGAGFRSHAREGKPAADPAALALLERRRIGDRPPTDKEISDRLFLPMLLEATRVLEEGVVREPSEVDLGLILGVGFPPFRGGLLRWADAEGAAGVLDQLEPYRDLGARFEPTGSLSLLASSGGSFYPRAEMAASPEG</sequence>
<evidence type="ECO:0000256" key="5">
    <source>
        <dbReference type="ARBA" id="ARBA00022832"/>
    </source>
</evidence>
<accession>A0A518H3H1</accession>
<dbReference type="GO" id="GO:0070403">
    <property type="term" value="F:NAD+ binding"/>
    <property type="evidence" value="ECO:0007669"/>
    <property type="project" value="InterPro"/>
</dbReference>
<dbReference type="Proteomes" id="UP000317835">
    <property type="component" value="Chromosome"/>
</dbReference>
<comment type="pathway">
    <text evidence="1">Lipid metabolism; fatty acid beta-oxidation.</text>
</comment>
<protein>
    <recommendedName>
        <fullName evidence="4">enoyl-CoA hydratase</fullName>
        <ecNumber evidence="4">4.2.1.17</ecNumber>
    </recommendedName>
</protein>
<comment type="similarity">
    <text evidence="3">In the N-terminal section; belongs to the enoyl-CoA hydratase/isomerase family.</text>
</comment>
<dbReference type="InterPro" id="IPR050136">
    <property type="entry name" value="FA_oxidation_alpha_subunit"/>
</dbReference>
<dbReference type="InterPro" id="IPR006176">
    <property type="entry name" value="3-OHacyl-CoA_DH_NAD-bd"/>
</dbReference>
<keyword evidence="8" id="KW-0520">NAD</keyword>
<dbReference type="KEGG" id="tpla:ElP_32810"/>
<dbReference type="Gene3D" id="1.10.1040.50">
    <property type="match status" value="1"/>
</dbReference>
<keyword evidence="5" id="KW-0276">Fatty acid metabolism</keyword>
<dbReference type="SUPFAM" id="SSF48179">
    <property type="entry name" value="6-phosphogluconate dehydrogenase C-terminal domain-like"/>
    <property type="match status" value="2"/>
</dbReference>
<dbReference type="PANTHER" id="PTHR43612">
    <property type="entry name" value="TRIFUNCTIONAL ENZYME SUBUNIT ALPHA"/>
    <property type="match status" value="1"/>
</dbReference>
<dbReference type="Pfam" id="PF00378">
    <property type="entry name" value="ECH_1"/>
    <property type="match status" value="1"/>
</dbReference>
<evidence type="ECO:0000256" key="2">
    <source>
        <dbReference type="ARBA" id="ARBA00007005"/>
    </source>
</evidence>
<dbReference type="Gene3D" id="3.90.226.10">
    <property type="entry name" value="2-enoyl-CoA Hydratase, Chain A, domain 1"/>
    <property type="match status" value="1"/>
</dbReference>
<dbReference type="Pfam" id="PF02737">
    <property type="entry name" value="3HCDH_N"/>
    <property type="match status" value="1"/>
</dbReference>
<dbReference type="InterPro" id="IPR006180">
    <property type="entry name" value="3-OHacyl-CoA_DH_CS"/>
</dbReference>
<evidence type="ECO:0000259" key="13">
    <source>
        <dbReference type="Pfam" id="PF00725"/>
    </source>
</evidence>
<evidence type="ECO:0000313" key="15">
    <source>
        <dbReference type="EMBL" id="QDV35378.1"/>
    </source>
</evidence>
<keyword evidence="16" id="KW-1185">Reference proteome</keyword>
<organism evidence="15 16">
    <name type="scientific">Tautonia plasticadhaerens</name>
    <dbReference type="NCBI Taxonomy" id="2527974"/>
    <lineage>
        <taxon>Bacteria</taxon>
        <taxon>Pseudomonadati</taxon>
        <taxon>Planctomycetota</taxon>
        <taxon>Planctomycetia</taxon>
        <taxon>Isosphaerales</taxon>
        <taxon>Isosphaeraceae</taxon>
        <taxon>Tautonia</taxon>
    </lineage>
</organism>
<keyword evidence="7" id="KW-0560">Oxidoreductase</keyword>
<feature type="domain" description="3-hydroxyacyl-CoA dehydrogenase C-terminal" evidence="13">
    <location>
        <begin position="498"/>
        <end position="589"/>
    </location>
</feature>
<dbReference type="GO" id="GO:0004300">
    <property type="term" value="F:enoyl-CoA hydratase activity"/>
    <property type="evidence" value="ECO:0007669"/>
    <property type="project" value="UniProtKB-EC"/>
</dbReference>
<dbReference type="EC" id="4.2.1.17" evidence="4"/>
<evidence type="ECO:0000259" key="14">
    <source>
        <dbReference type="Pfam" id="PF02737"/>
    </source>
</evidence>
<evidence type="ECO:0000256" key="12">
    <source>
        <dbReference type="ARBA" id="ARBA00049556"/>
    </source>
</evidence>
<evidence type="ECO:0000313" key="16">
    <source>
        <dbReference type="Proteomes" id="UP000317835"/>
    </source>
</evidence>
<keyword evidence="6" id="KW-0442">Lipid degradation</keyword>
<evidence type="ECO:0000256" key="4">
    <source>
        <dbReference type="ARBA" id="ARBA00012076"/>
    </source>
</evidence>
<dbReference type="FunFam" id="3.40.50.720:FF:000009">
    <property type="entry name" value="Fatty oxidation complex, alpha subunit"/>
    <property type="match status" value="1"/>
</dbReference>
<comment type="catalytic activity">
    <reaction evidence="12">
        <text>a (3S)-3-hydroxyacyl-CoA + NAD(+) = a 3-oxoacyl-CoA + NADH + H(+)</text>
        <dbReference type="Rhea" id="RHEA:22432"/>
        <dbReference type="ChEBI" id="CHEBI:15378"/>
        <dbReference type="ChEBI" id="CHEBI:57318"/>
        <dbReference type="ChEBI" id="CHEBI:57540"/>
        <dbReference type="ChEBI" id="CHEBI:57945"/>
        <dbReference type="ChEBI" id="CHEBI:90726"/>
        <dbReference type="EC" id="1.1.1.35"/>
    </reaction>
</comment>
<dbReference type="GO" id="GO:0006635">
    <property type="term" value="P:fatty acid beta-oxidation"/>
    <property type="evidence" value="ECO:0007669"/>
    <property type="project" value="UniProtKB-UniPathway"/>
</dbReference>
<comment type="similarity">
    <text evidence="2">In the central section; belongs to the 3-hydroxyacyl-CoA dehydrogenase family.</text>
</comment>
<dbReference type="InterPro" id="IPR001753">
    <property type="entry name" value="Enoyl-CoA_hydra/iso"/>
</dbReference>
<evidence type="ECO:0000256" key="1">
    <source>
        <dbReference type="ARBA" id="ARBA00005005"/>
    </source>
</evidence>
<gene>
    <name evidence="15" type="primary">fadB</name>
    <name evidence="15" type="ORF">ElP_32810</name>
</gene>
<dbReference type="InterPro" id="IPR029045">
    <property type="entry name" value="ClpP/crotonase-like_dom_sf"/>
</dbReference>
<evidence type="ECO:0000256" key="7">
    <source>
        <dbReference type="ARBA" id="ARBA00023002"/>
    </source>
</evidence>
<dbReference type="InterPro" id="IPR006108">
    <property type="entry name" value="3HC_DH_C"/>
</dbReference>
<dbReference type="PROSITE" id="PS00067">
    <property type="entry name" value="3HCDH"/>
    <property type="match status" value="1"/>
</dbReference>
<evidence type="ECO:0000256" key="3">
    <source>
        <dbReference type="ARBA" id="ARBA00008750"/>
    </source>
</evidence>
<dbReference type="InterPro" id="IPR036291">
    <property type="entry name" value="NAD(P)-bd_dom_sf"/>
</dbReference>
<evidence type="ECO:0000256" key="10">
    <source>
        <dbReference type="ARBA" id="ARBA00023239"/>
    </source>
</evidence>
<dbReference type="InterPro" id="IPR008927">
    <property type="entry name" value="6-PGluconate_DH-like_C_sf"/>
</dbReference>
<evidence type="ECO:0000256" key="8">
    <source>
        <dbReference type="ARBA" id="ARBA00023027"/>
    </source>
</evidence>
<keyword evidence="9" id="KW-0443">Lipid metabolism</keyword>